<name>A0ABQ0GH25_9PEZI</name>
<evidence type="ECO:0000313" key="3">
    <source>
        <dbReference type="Proteomes" id="UP001628179"/>
    </source>
</evidence>
<proteinExistence type="predicted"/>
<dbReference type="Proteomes" id="UP001628179">
    <property type="component" value="Unassembled WGS sequence"/>
</dbReference>
<dbReference type="RefSeq" id="XP_070918606.1">
    <property type="nucleotide sequence ID" value="XM_071062505.1"/>
</dbReference>
<dbReference type="PANTHER" id="PTHR11373">
    <property type="entry name" value="DEOXYNUCLEOSIDE TRIPHOSPHATE TRIPHOSPHOHYDROLASE"/>
    <property type="match status" value="1"/>
</dbReference>
<organism evidence="2 3">
    <name type="scientific">Madurella fahalii</name>
    <dbReference type="NCBI Taxonomy" id="1157608"/>
    <lineage>
        <taxon>Eukaryota</taxon>
        <taxon>Fungi</taxon>
        <taxon>Dikarya</taxon>
        <taxon>Ascomycota</taxon>
        <taxon>Pezizomycotina</taxon>
        <taxon>Sordariomycetes</taxon>
        <taxon>Sordariomycetidae</taxon>
        <taxon>Sordariales</taxon>
        <taxon>Sordariales incertae sedis</taxon>
        <taxon>Madurella</taxon>
    </lineage>
</organism>
<dbReference type="Pfam" id="PF01966">
    <property type="entry name" value="HD"/>
    <property type="match status" value="1"/>
</dbReference>
<reference evidence="2 3" key="1">
    <citation type="submission" date="2024-09" db="EMBL/GenBank/DDBJ databases">
        <title>Itraconazole resistance in Madurella fahalii resulting from another homologue of gene encoding cytochrome P450 14-alpha sterol demethylase (CYP51).</title>
        <authorList>
            <person name="Yoshioka I."/>
            <person name="Fahal A.H."/>
            <person name="Kaneko S."/>
            <person name="Yaguchi T."/>
        </authorList>
    </citation>
    <scope>NUCLEOTIDE SEQUENCE [LARGE SCALE GENOMIC DNA]</scope>
    <source>
        <strain evidence="2 3">IFM 68171</strain>
    </source>
</reference>
<dbReference type="EMBL" id="BAAFSV010000004">
    <property type="protein sequence ID" value="GAB1316875.1"/>
    <property type="molecule type" value="Genomic_DNA"/>
</dbReference>
<evidence type="ECO:0000313" key="2">
    <source>
        <dbReference type="EMBL" id="GAB1316875.1"/>
    </source>
</evidence>
<keyword evidence="3" id="KW-1185">Reference proteome</keyword>
<comment type="caution">
    <text evidence="2">The sequence shown here is derived from an EMBL/GenBank/DDBJ whole genome shotgun (WGS) entry which is preliminary data.</text>
</comment>
<feature type="domain" description="HD" evidence="1">
    <location>
        <begin position="70"/>
        <end position="129"/>
    </location>
</feature>
<protein>
    <submittedName>
        <fullName evidence="2">Hd domain-containing protein</fullName>
    </submittedName>
</protein>
<dbReference type="Gene3D" id="1.10.3210.10">
    <property type="entry name" value="Hypothetical protein af1432"/>
    <property type="match status" value="1"/>
</dbReference>
<dbReference type="InterPro" id="IPR003607">
    <property type="entry name" value="HD/PDEase_dom"/>
</dbReference>
<dbReference type="InterPro" id="IPR006674">
    <property type="entry name" value="HD_domain"/>
</dbReference>
<accession>A0ABQ0GH25</accession>
<dbReference type="PANTHER" id="PTHR11373:SF4">
    <property type="entry name" value="DEOXYNUCLEOSIDE TRIPHOSPHATE TRIPHOSPHOHYDROLASE SAMHD1"/>
    <property type="match status" value="1"/>
</dbReference>
<dbReference type="CDD" id="cd00077">
    <property type="entry name" value="HDc"/>
    <property type="match status" value="1"/>
</dbReference>
<gene>
    <name evidence="2" type="ORF">MFIFM68171_07085</name>
</gene>
<evidence type="ECO:0000259" key="1">
    <source>
        <dbReference type="Pfam" id="PF01966"/>
    </source>
</evidence>
<dbReference type="GeneID" id="98177828"/>
<dbReference type="SUPFAM" id="SSF109604">
    <property type="entry name" value="HD-domain/PDEase-like"/>
    <property type="match status" value="1"/>
</dbReference>
<sequence length="359" mass="39685">MPPTPEAGYFQTLEHHSDNTITIHDDLYGSHTITEPILVALLRSKPLIRLSTVHQHGITGLLGLTPKVTRLEHSVGAFLLVRKVGSALDEQVAALLHDVSHTVLSHVIDWALSQPGEGSFHEVHKARYVQTTNLPGILAEHGFGADVLNEEAFPLVEQPPPHLCADRLDYGLRDAVGFGKLAAEDARRVFREVVAFPGPESPGRILVLEDLELALRLARAYLACDRDVWSNPRHIDMYQRAGKLIGAAVRNGVIAEATLWSMSDGNFWEALRSVTDDAGREIMRSLEKEGTAQENEEGVCGLGLPRGTKIRTLDPDVYVSRPVKSEESPPVCKPLSEWSPAWAAEREKYVLARQKLLYD</sequence>
<dbReference type="InterPro" id="IPR050135">
    <property type="entry name" value="dGTPase-like"/>
</dbReference>